<dbReference type="Gramene" id="PRQ27541">
    <property type="protein sequence ID" value="PRQ27541"/>
    <property type="gene ID" value="RchiOBHm_Chr6g0306391"/>
</dbReference>
<evidence type="ECO:0000313" key="1">
    <source>
        <dbReference type="EMBL" id="PRQ27541.1"/>
    </source>
</evidence>
<name>A0A2P6Q034_ROSCH</name>
<dbReference type="PANTHER" id="PTHR21540:SF0">
    <property type="entry name" value="PHD FAMILY PROTEIN"/>
    <property type="match status" value="1"/>
</dbReference>
<evidence type="ECO:0000313" key="2">
    <source>
        <dbReference type="Proteomes" id="UP000238479"/>
    </source>
</evidence>
<comment type="caution">
    <text evidence="1">The sequence shown here is derived from an EMBL/GenBank/DDBJ whole genome shotgun (WGS) entry which is preliminary data.</text>
</comment>
<reference evidence="1 2" key="1">
    <citation type="journal article" date="2018" name="Nat. Genet.">
        <title>The Rosa genome provides new insights in the design of modern roses.</title>
        <authorList>
            <person name="Bendahmane M."/>
        </authorList>
    </citation>
    <scope>NUCLEOTIDE SEQUENCE [LARGE SCALE GENOMIC DNA]</scope>
    <source>
        <strain evidence="2">cv. Old Blush</strain>
    </source>
</reference>
<gene>
    <name evidence="1" type="ORF">RchiOBHm_Chr6g0306391</name>
</gene>
<proteinExistence type="predicted"/>
<dbReference type="InterPro" id="IPR039903">
    <property type="entry name" value="Zswim2"/>
</dbReference>
<dbReference type="PANTHER" id="PTHR21540">
    <property type="entry name" value="RING FINGER AND SWIM DOMAIN-CONTAINING PROTEIN 2"/>
    <property type="match status" value="1"/>
</dbReference>
<dbReference type="EMBL" id="PDCK01000044">
    <property type="protein sequence ID" value="PRQ27541.1"/>
    <property type="molecule type" value="Genomic_DNA"/>
</dbReference>
<accession>A0A2P6Q034</accession>
<dbReference type="AlphaFoldDB" id="A0A2P6Q034"/>
<sequence>MCTLSHCPPSQHARALTYVVSPCKHLLFVYRQVLGVCIDTRCVRRSALHPSEVSWLLGLPMSRASLAEDSVRKWFHQLHPLGKKQQQQERSFSSRPSLSLRIEDGSCCPVCLDEIRKRDKFKYMCCLRLGTIH</sequence>
<dbReference type="Proteomes" id="UP000238479">
    <property type="component" value="Chromosome 6"/>
</dbReference>
<dbReference type="GO" id="GO:0061630">
    <property type="term" value="F:ubiquitin protein ligase activity"/>
    <property type="evidence" value="ECO:0007669"/>
    <property type="project" value="InterPro"/>
</dbReference>
<protein>
    <submittedName>
        <fullName evidence="1">Uncharacterized protein</fullName>
    </submittedName>
</protein>
<keyword evidence="2" id="KW-1185">Reference proteome</keyword>
<organism evidence="1 2">
    <name type="scientific">Rosa chinensis</name>
    <name type="common">China rose</name>
    <dbReference type="NCBI Taxonomy" id="74649"/>
    <lineage>
        <taxon>Eukaryota</taxon>
        <taxon>Viridiplantae</taxon>
        <taxon>Streptophyta</taxon>
        <taxon>Embryophyta</taxon>
        <taxon>Tracheophyta</taxon>
        <taxon>Spermatophyta</taxon>
        <taxon>Magnoliopsida</taxon>
        <taxon>eudicotyledons</taxon>
        <taxon>Gunneridae</taxon>
        <taxon>Pentapetalae</taxon>
        <taxon>rosids</taxon>
        <taxon>fabids</taxon>
        <taxon>Rosales</taxon>
        <taxon>Rosaceae</taxon>
        <taxon>Rosoideae</taxon>
        <taxon>Rosoideae incertae sedis</taxon>
        <taxon>Rosa</taxon>
    </lineage>
</organism>